<feature type="transmembrane region" description="Helical" evidence="10">
    <location>
        <begin position="229"/>
        <end position="257"/>
    </location>
</feature>
<evidence type="ECO:0000256" key="7">
    <source>
        <dbReference type="ARBA" id="ARBA00022692"/>
    </source>
</evidence>
<dbReference type="PANTHER" id="PTHR12714:SF9">
    <property type="entry name" value="PROTEIN-S-ISOPRENYLCYSTEINE O-METHYLTRANSFERASE"/>
    <property type="match status" value="1"/>
</dbReference>
<comment type="subcellular location">
    <subcellularLocation>
        <location evidence="10">Endoplasmic reticulum membrane</location>
        <topology evidence="10">Multi-pass membrane protein</topology>
    </subcellularLocation>
    <subcellularLocation>
        <location evidence="1">Membrane</location>
        <topology evidence="1">Multi-pass membrane protein</topology>
    </subcellularLocation>
</comment>
<keyword evidence="7 10" id="KW-0812">Transmembrane</keyword>
<evidence type="ECO:0000256" key="9">
    <source>
        <dbReference type="ARBA" id="ARBA00023136"/>
    </source>
</evidence>
<evidence type="ECO:0000256" key="2">
    <source>
        <dbReference type="ARBA" id="ARBA00009140"/>
    </source>
</evidence>
<feature type="transmembrane region" description="Helical" evidence="10">
    <location>
        <begin position="139"/>
        <end position="158"/>
    </location>
</feature>
<dbReference type="GO" id="GO:0032259">
    <property type="term" value="P:methylation"/>
    <property type="evidence" value="ECO:0007669"/>
    <property type="project" value="UniProtKB-KW"/>
</dbReference>
<keyword evidence="4 10" id="KW-0489">Methyltransferase</keyword>
<keyword evidence="9 10" id="KW-0472">Membrane</keyword>
<organism evidence="11 12">
    <name type="scientific">Calycina marina</name>
    <dbReference type="NCBI Taxonomy" id="1763456"/>
    <lineage>
        <taxon>Eukaryota</taxon>
        <taxon>Fungi</taxon>
        <taxon>Dikarya</taxon>
        <taxon>Ascomycota</taxon>
        <taxon>Pezizomycotina</taxon>
        <taxon>Leotiomycetes</taxon>
        <taxon>Helotiales</taxon>
        <taxon>Pezizellaceae</taxon>
        <taxon>Calycina</taxon>
    </lineage>
</organism>
<dbReference type="InterPro" id="IPR025770">
    <property type="entry name" value="PPMT_MeTrfase"/>
</dbReference>
<dbReference type="EC" id="2.1.1.100" evidence="3 10"/>
<evidence type="ECO:0000256" key="5">
    <source>
        <dbReference type="ARBA" id="ARBA00022679"/>
    </source>
</evidence>
<evidence type="ECO:0000313" key="11">
    <source>
        <dbReference type="EMBL" id="KAG9243332.1"/>
    </source>
</evidence>
<dbReference type="Proteomes" id="UP000887226">
    <property type="component" value="Unassembled WGS sequence"/>
</dbReference>
<comment type="caution">
    <text evidence="11">The sequence shown here is derived from an EMBL/GenBank/DDBJ whole genome shotgun (WGS) entry which is preliminary data.</text>
</comment>
<evidence type="ECO:0000256" key="8">
    <source>
        <dbReference type="ARBA" id="ARBA00022989"/>
    </source>
</evidence>
<dbReference type="GO" id="GO:0005789">
    <property type="term" value="C:endoplasmic reticulum membrane"/>
    <property type="evidence" value="ECO:0007669"/>
    <property type="project" value="UniProtKB-SubCell"/>
</dbReference>
<dbReference type="EMBL" id="MU253986">
    <property type="protein sequence ID" value="KAG9243332.1"/>
    <property type="molecule type" value="Genomic_DNA"/>
</dbReference>
<keyword evidence="8 10" id="KW-1133">Transmembrane helix</keyword>
<evidence type="ECO:0000256" key="10">
    <source>
        <dbReference type="RuleBase" id="RU362022"/>
    </source>
</evidence>
<feature type="transmembrane region" description="Helical" evidence="10">
    <location>
        <begin position="68"/>
        <end position="93"/>
    </location>
</feature>
<reference evidence="11" key="1">
    <citation type="journal article" date="2021" name="IMA Fungus">
        <title>Genomic characterization of three marine fungi, including Emericellopsis atlantica sp. nov. with signatures of a generalist lifestyle and marine biomass degradation.</title>
        <authorList>
            <person name="Hagestad O.C."/>
            <person name="Hou L."/>
            <person name="Andersen J.H."/>
            <person name="Hansen E.H."/>
            <person name="Altermark B."/>
            <person name="Li C."/>
            <person name="Kuhnert E."/>
            <person name="Cox R.J."/>
            <person name="Crous P.W."/>
            <person name="Spatafora J.W."/>
            <person name="Lail K."/>
            <person name="Amirebrahimi M."/>
            <person name="Lipzen A."/>
            <person name="Pangilinan J."/>
            <person name="Andreopoulos W."/>
            <person name="Hayes R.D."/>
            <person name="Ng V."/>
            <person name="Grigoriev I.V."/>
            <person name="Jackson S.A."/>
            <person name="Sutton T.D.S."/>
            <person name="Dobson A.D.W."/>
            <person name="Rama T."/>
        </authorList>
    </citation>
    <scope>NUCLEOTIDE SEQUENCE</scope>
    <source>
        <strain evidence="11">TRa3180A</strain>
    </source>
</reference>
<name>A0A9P7Z1F0_9HELO</name>
<protein>
    <recommendedName>
        <fullName evidence="3 10">Protein-S-isoprenylcysteine O-methyltransferase</fullName>
        <ecNumber evidence="3 10">2.1.1.100</ecNumber>
    </recommendedName>
</protein>
<evidence type="ECO:0000256" key="4">
    <source>
        <dbReference type="ARBA" id="ARBA00022603"/>
    </source>
</evidence>
<accession>A0A9P7Z1F0</accession>
<dbReference type="AlphaFoldDB" id="A0A9P7Z1F0"/>
<keyword evidence="6 10" id="KW-0949">S-adenosyl-L-methionine</keyword>
<evidence type="ECO:0000256" key="3">
    <source>
        <dbReference type="ARBA" id="ARBA00012151"/>
    </source>
</evidence>
<evidence type="ECO:0000256" key="1">
    <source>
        <dbReference type="ARBA" id="ARBA00004141"/>
    </source>
</evidence>
<comment type="similarity">
    <text evidence="2 10">Belongs to the class VI-like SAM-binding methyltransferase superfamily. Isoprenylcysteine carboxyl methyltransferase family.</text>
</comment>
<evidence type="ECO:0000256" key="6">
    <source>
        <dbReference type="ARBA" id="ARBA00022691"/>
    </source>
</evidence>
<dbReference type="GO" id="GO:0004671">
    <property type="term" value="F:protein C-terminal S-isoprenylcysteine carboxyl O-methyltransferase activity"/>
    <property type="evidence" value="ECO:0007669"/>
    <property type="project" value="UniProtKB-EC"/>
</dbReference>
<comment type="catalytic activity">
    <reaction evidence="10">
        <text>[protein]-C-terminal S-[(2E,6E)-farnesyl]-L-cysteine + S-adenosyl-L-methionine = [protein]-C-terminal S-[(2E,6E)-farnesyl]-L-cysteine methyl ester + S-adenosyl-L-homocysteine</text>
        <dbReference type="Rhea" id="RHEA:21672"/>
        <dbReference type="Rhea" id="RHEA-COMP:12125"/>
        <dbReference type="Rhea" id="RHEA-COMP:12126"/>
        <dbReference type="ChEBI" id="CHEBI:57856"/>
        <dbReference type="ChEBI" id="CHEBI:59789"/>
        <dbReference type="ChEBI" id="CHEBI:90510"/>
        <dbReference type="ChEBI" id="CHEBI:90511"/>
        <dbReference type="EC" id="2.1.1.100"/>
    </reaction>
</comment>
<keyword evidence="5" id="KW-0808">Transferase</keyword>
<feature type="transmembrane region" description="Helical" evidence="10">
    <location>
        <begin position="100"/>
        <end position="119"/>
    </location>
</feature>
<feature type="transmembrane region" description="Helical" evidence="10">
    <location>
        <begin position="167"/>
        <end position="186"/>
    </location>
</feature>
<sequence>MASQTTSHSLHNNDPRSRARNAFDLVASGGVGSPSPIPSPPSASPSCSATYKRLAEYGPTGERSLAGIALRAFLLGVVLVLFLAISLATLCYTRSPAWRAPLFITTLSVFHFLEFWTTAEYNTGSASISSFLLSSNGSAYTTANVSALLECLITTLIFPDRHWLPRFISHVLTVLGLLLLVSMQVIRSTAMIHAGKNFNHIVAHHKSNTHQLVSDGIYSIWRHPSYFGYYWWGLGTQLMMGNVVCFVGYAVVLWRFFSVRIRVEEERLVEFFGDDYVQYRKRTRIGIPFI</sequence>
<keyword evidence="10" id="KW-0256">Endoplasmic reticulum</keyword>
<keyword evidence="12" id="KW-1185">Reference proteome</keyword>
<dbReference type="PROSITE" id="PS51564">
    <property type="entry name" value="SAM_ICMT"/>
    <property type="match status" value="1"/>
</dbReference>
<dbReference type="OrthoDB" id="422086at2759"/>
<evidence type="ECO:0000313" key="12">
    <source>
        <dbReference type="Proteomes" id="UP000887226"/>
    </source>
</evidence>
<proteinExistence type="inferred from homology"/>
<dbReference type="PANTHER" id="PTHR12714">
    <property type="entry name" value="PROTEIN-S ISOPRENYLCYSTEINE O-METHYLTRANSFERASE"/>
    <property type="match status" value="1"/>
</dbReference>
<dbReference type="InterPro" id="IPR007269">
    <property type="entry name" value="ICMT_MeTrfase"/>
</dbReference>
<dbReference type="Gene3D" id="1.20.120.1630">
    <property type="match status" value="1"/>
</dbReference>
<gene>
    <name evidence="11" type="ORF">BJ878DRAFT_123569</name>
</gene>
<dbReference type="Pfam" id="PF04140">
    <property type="entry name" value="ICMT"/>
    <property type="match status" value="1"/>
</dbReference>